<evidence type="ECO:0000313" key="3">
    <source>
        <dbReference type="Proteomes" id="UP001353858"/>
    </source>
</evidence>
<gene>
    <name evidence="2" type="ORF">RN001_015169</name>
</gene>
<accession>A0AAN7PZ45</accession>
<feature type="compositionally biased region" description="Basic and acidic residues" evidence="1">
    <location>
        <begin position="625"/>
        <end position="643"/>
    </location>
</feature>
<dbReference type="Proteomes" id="UP001353858">
    <property type="component" value="Unassembled WGS sequence"/>
</dbReference>
<feature type="region of interest" description="Disordered" evidence="1">
    <location>
        <begin position="665"/>
        <end position="691"/>
    </location>
</feature>
<protein>
    <recommendedName>
        <fullName evidence="4">Serine/threonine-protein phosphatase 4 regulatory subunit 4</fullName>
    </recommendedName>
</protein>
<dbReference type="Gene3D" id="1.25.10.10">
    <property type="entry name" value="Leucine-rich Repeat Variant"/>
    <property type="match status" value="1"/>
</dbReference>
<evidence type="ECO:0000256" key="1">
    <source>
        <dbReference type="SAM" id="MobiDB-lite"/>
    </source>
</evidence>
<dbReference type="PANTHER" id="PTHR21467:SF0">
    <property type="entry name" value="SERINE_THREONINE-PROTEIN PHOSPHATASE 4 REGULATORY SUBUNIT 4"/>
    <property type="match status" value="1"/>
</dbReference>
<comment type="caution">
    <text evidence="2">The sequence shown here is derived from an EMBL/GenBank/DDBJ whole genome shotgun (WGS) entry which is preliminary data.</text>
</comment>
<dbReference type="InterPro" id="IPR039918">
    <property type="entry name" value="PPP4R4"/>
</dbReference>
<feature type="compositionally biased region" description="Polar residues" evidence="1">
    <location>
        <begin position="670"/>
        <end position="691"/>
    </location>
</feature>
<organism evidence="2 3">
    <name type="scientific">Aquatica leii</name>
    <dbReference type="NCBI Taxonomy" id="1421715"/>
    <lineage>
        <taxon>Eukaryota</taxon>
        <taxon>Metazoa</taxon>
        <taxon>Ecdysozoa</taxon>
        <taxon>Arthropoda</taxon>
        <taxon>Hexapoda</taxon>
        <taxon>Insecta</taxon>
        <taxon>Pterygota</taxon>
        <taxon>Neoptera</taxon>
        <taxon>Endopterygota</taxon>
        <taxon>Coleoptera</taxon>
        <taxon>Polyphaga</taxon>
        <taxon>Elateriformia</taxon>
        <taxon>Elateroidea</taxon>
        <taxon>Lampyridae</taxon>
        <taxon>Luciolinae</taxon>
        <taxon>Aquatica</taxon>
    </lineage>
</organism>
<sequence>MDKPFDADFDFTIENIILAGDDIQKLSVIQNLPQLLQGEPQQTYSRIIPKILEELPNASCEFQVVASKVVKVFMEKQVPANLFYAVLQGIESRDAIVANSWTETLITIIPVLNEAQLKNDVLPLVNARSQLSQPLLSRIAACKMLGKIAVHASLDATDVKREIVPLVQGLCQDCHPEVRSVICTQFPYIAQGLGSGLMRGDLLACLVELGSDDNMYVRTASVSAIVQIFPYTTLDVKKATLLPLIKQLCNRSLKHDDLTAATIAKEIGKIVDGLQTALTETECTWFLNFYKRLAIKGLDGDTHEFKVTDGSMDVMCRQHAALNLPAMSFFVNATNPTQMEALHLIFRDLAMDPCVVVRRAVACSIHEVIKIFDATSKVFKSDFVHLLQDDSDEVLYSLVPHLGTTLELFCQFETLSRQTANASTLEIGRALLKCQFELESGNNWRLFKLFLHQLEHLPNCMPSDFIHQHFTPILLTCAVEGRARPVRVQAVRTLLIFLRYNSKEVHRRWLRKKLVKQLARSDSYYTRLIYIRLCATAIEIFSDRYFKEYFYDHLLDLAVDPVANIRMCVANLFTYLNQMLILPEDKLLHERFNEVLKRYTKEETDRDVVEAFQLKLKEMSQLDVNEEYKNEQKRRRDEEDRIHSGAKPTVPLILKKRSVVARATKGGLSTGNVREQSSNELVPSSRTSGLRSPNIATRQLVPSLSSQMSDMSILEQHFYIDAGVNLPTKALDASKKSKLTSKLCAASSLTGNITDDDKVNLRKLPNADNSTDKSVKKKVNKRYSSVLSETCLLKQEQKVMNRRSLNLSTKTISRIPISKAKSKSEKVQGDEPPGEAVVTAAKVSHLPVFVGRSSTDVKK</sequence>
<dbReference type="AlphaFoldDB" id="A0AAN7PZ45"/>
<evidence type="ECO:0008006" key="4">
    <source>
        <dbReference type="Google" id="ProtNLM"/>
    </source>
</evidence>
<dbReference type="InterPro" id="IPR016024">
    <property type="entry name" value="ARM-type_fold"/>
</dbReference>
<dbReference type="GO" id="GO:0008287">
    <property type="term" value="C:protein serine/threonine phosphatase complex"/>
    <property type="evidence" value="ECO:0007669"/>
    <property type="project" value="TreeGrafter"/>
</dbReference>
<dbReference type="GO" id="GO:0005829">
    <property type="term" value="C:cytosol"/>
    <property type="evidence" value="ECO:0007669"/>
    <property type="project" value="TreeGrafter"/>
</dbReference>
<keyword evidence="3" id="KW-1185">Reference proteome</keyword>
<reference evidence="3" key="1">
    <citation type="submission" date="2023-01" db="EMBL/GenBank/DDBJ databases">
        <title>Key to firefly adult light organ development and bioluminescence: homeobox transcription factors regulate luciferase expression and transportation to peroxisome.</title>
        <authorList>
            <person name="Fu X."/>
        </authorList>
    </citation>
    <scope>NUCLEOTIDE SEQUENCE [LARGE SCALE GENOMIC DNA]</scope>
</reference>
<dbReference type="SUPFAM" id="SSF48371">
    <property type="entry name" value="ARM repeat"/>
    <property type="match status" value="1"/>
</dbReference>
<dbReference type="EMBL" id="JARPUR010000007">
    <property type="protein sequence ID" value="KAK4873140.1"/>
    <property type="molecule type" value="Genomic_DNA"/>
</dbReference>
<dbReference type="InterPro" id="IPR011989">
    <property type="entry name" value="ARM-like"/>
</dbReference>
<dbReference type="GO" id="GO:0019888">
    <property type="term" value="F:protein phosphatase regulator activity"/>
    <property type="evidence" value="ECO:0007669"/>
    <property type="project" value="TreeGrafter"/>
</dbReference>
<evidence type="ECO:0000313" key="2">
    <source>
        <dbReference type="EMBL" id="KAK4873140.1"/>
    </source>
</evidence>
<proteinExistence type="predicted"/>
<dbReference type="PANTHER" id="PTHR21467">
    <property type="entry name" value="PROTEIN PHOSPHATASE 4 REGULATORY SUBUNIT 4 PPP4R4"/>
    <property type="match status" value="1"/>
</dbReference>
<feature type="region of interest" description="Disordered" evidence="1">
    <location>
        <begin position="625"/>
        <end position="645"/>
    </location>
</feature>
<name>A0AAN7PZ45_9COLE</name>